<dbReference type="GeneID" id="85362617"/>
<evidence type="ECO:0008006" key="5">
    <source>
        <dbReference type="Google" id="ProtNLM"/>
    </source>
</evidence>
<dbReference type="InterPro" id="IPR050231">
    <property type="entry name" value="Iron_ascorbate_oxido_reductase"/>
</dbReference>
<dbReference type="EMBL" id="JAUEPS010000012">
    <property type="protein sequence ID" value="KAK0460684.1"/>
    <property type="molecule type" value="Genomic_DNA"/>
</dbReference>
<sequence>MTNTQWPLSQPPLYAFSNVTREELEYAELAIIDISKASTETGRAELASQVYQAMNQQGFFYVVNHGYTSEQTSRIFSIAKMAFDDVDKSEKELYVGKSTEVYQGYKPKQTWLINNNIRDQIEHYNSLLTFALDFDVRLTLAMLLTRGLELPEHTLVRQHQFDAEGESAVRFMKYFPRTEEEEAKTRHVWLKGHHDIGCLTVLWSQLVGGLQILSPNGKWRWVKHIDNALLIKEHQVINAGDGLDFLCGGYYPPTRHRVIRPPADQAKCTRLGVFYFYFADDDVQLVPHAESPVLQRVGIKQFLKPGDVAPTMKEWRKNRVRSYGHTKLTEGAEKGTEEEIVCGVVVKHYT</sequence>
<dbReference type="RefSeq" id="XP_060332723.1">
    <property type="nucleotide sequence ID" value="XM_060479069.1"/>
</dbReference>
<evidence type="ECO:0000313" key="4">
    <source>
        <dbReference type="Proteomes" id="UP001175211"/>
    </source>
</evidence>
<evidence type="ECO:0000259" key="2">
    <source>
        <dbReference type="Pfam" id="PF14226"/>
    </source>
</evidence>
<reference evidence="3" key="1">
    <citation type="submission" date="2023-06" db="EMBL/GenBank/DDBJ databases">
        <authorList>
            <consortium name="Lawrence Berkeley National Laboratory"/>
            <person name="Ahrendt S."/>
            <person name="Sahu N."/>
            <person name="Indic B."/>
            <person name="Wong-Bajracharya J."/>
            <person name="Merenyi Z."/>
            <person name="Ke H.-M."/>
            <person name="Monk M."/>
            <person name="Kocsube S."/>
            <person name="Drula E."/>
            <person name="Lipzen A."/>
            <person name="Balint B."/>
            <person name="Henrissat B."/>
            <person name="Andreopoulos B."/>
            <person name="Martin F.M."/>
            <person name="Harder C.B."/>
            <person name="Rigling D."/>
            <person name="Ford K.L."/>
            <person name="Foster G.D."/>
            <person name="Pangilinan J."/>
            <person name="Papanicolaou A."/>
            <person name="Barry K."/>
            <person name="LaButti K."/>
            <person name="Viragh M."/>
            <person name="Koriabine M."/>
            <person name="Yan M."/>
            <person name="Riley R."/>
            <person name="Champramary S."/>
            <person name="Plett K.L."/>
            <person name="Tsai I.J."/>
            <person name="Slot J."/>
            <person name="Sipos G."/>
            <person name="Plett J."/>
            <person name="Nagy L.G."/>
            <person name="Grigoriev I.V."/>
        </authorList>
    </citation>
    <scope>NUCLEOTIDE SEQUENCE</scope>
    <source>
        <strain evidence="3">CCBAS 213</strain>
    </source>
</reference>
<dbReference type="SUPFAM" id="SSF51197">
    <property type="entry name" value="Clavaminate synthase-like"/>
    <property type="match status" value="1"/>
</dbReference>
<evidence type="ECO:0000313" key="3">
    <source>
        <dbReference type="EMBL" id="KAK0460684.1"/>
    </source>
</evidence>
<accession>A0AA39N7Y6</accession>
<feature type="domain" description="Isopenicillin N synthase-like Fe(2+) 2OG dioxygenase" evidence="1">
    <location>
        <begin position="171"/>
        <end position="276"/>
    </location>
</feature>
<dbReference type="PANTHER" id="PTHR47990">
    <property type="entry name" value="2-OXOGLUTARATE (2OG) AND FE(II)-DEPENDENT OXYGENASE SUPERFAMILY PROTEIN-RELATED"/>
    <property type="match status" value="1"/>
</dbReference>
<evidence type="ECO:0000259" key="1">
    <source>
        <dbReference type="Pfam" id="PF03171"/>
    </source>
</evidence>
<name>A0AA39N7Y6_ARMTA</name>
<organism evidence="3 4">
    <name type="scientific">Armillaria tabescens</name>
    <name type="common">Ringless honey mushroom</name>
    <name type="synonym">Agaricus tabescens</name>
    <dbReference type="NCBI Taxonomy" id="1929756"/>
    <lineage>
        <taxon>Eukaryota</taxon>
        <taxon>Fungi</taxon>
        <taxon>Dikarya</taxon>
        <taxon>Basidiomycota</taxon>
        <taxon>Agaricomycotina</taxon>
        <taxon>Agaricomycetes</taxon>
        <taxon>Agaricomycetidae</taxon>
        <taxon>Agaricales</taxon>
        <taxon>Marasmiineae</taxon>
        <taxon>Physalacriaceae</taxon>
        <taxon>Desarmillaria</taxon>
    </lineage>
</organism>
<proteinExistence type="predicted"/>
<dbReference type="Proteomes" id="UP001175211">
    <property type="component" value="Unassembled WGS sequence"/>
</dbReference>
<gene>
    <name evidence="3" type="ORF">EV420DRAFT_1671526</name>
</gene>
<protein>
    <recommendedName>
        <fullName evidence="5">Clavaminate synthase-like protein</fullName>
    </recommendedName>
</protein>
<dbReference type="InterPro" id="IPR044861">
    <property type="entry name" value="IPNS-like_FE2OG_OXY"/>
</dbReference>
<dbReference type="Pfam" id="PF03171">
    <property type="entry name" value="2OG-FeII_Oxy"/>
    <property type="match status" value="1"/>
</dbReference>
<dbReference type="Gene3D" id="2.60.120.330">
    <property type="entry name" value="B-lactam Antibiotic, Isopenicillin N Synthase, Chain"/>
    <property type="match status" value="1"/>
</dbReference>
<dbReference type="InterPro" id="IPR026992">
    <property type="entry name" value="DIOX_N"/>
</dbReference>
<dbReference type="InterPro" id="IPR027443">
    <property type="entry name" value="IPNS-like_sf"/>
</dbReference>
<feature type="domain" description="Non-haem dioxygenase N-terminal" evidence="2">
    <location>
        <begin position="31"/>
        <end position="124"/>
    </location>
</feature>
<keyword evidence="4" id="KW-1185">Reference proteome</keyword>
<dbReference type="Pfam" id="PF14226">
    <property type="entry name" value="DIOX_N"/>
    <property type="match status" value="1"/>
</dbReference>
<comment type="caution">
    <text evidence="3">The sequence shown here is derived from an EMBL/GenBank/DDBJ whole genome shotgun (WGS) entry which is preliminary data.</text>
</comment>
<dbReference type="AlphaFoldDB" id="A0AA39N7Y6"/>